<dbReference type="Proteomes" id="UP000071641">
    <property type="component" value="Unassembled WGS sequence"/>
</dbReference>
<evidence type="ECO:0000313" key="4">
    <source>
        <dbReference type="Proteomes" id="UP000071641"/>
    </source>
</evidence>
<keyword evidence="2" id="KW-0732">Signal</keyword>
<keyword evidence="4" id="KW-1185">Reference proteome</keyword>
<proteinExistence type="predicted"/>
<evidence type="ECO:0000256" key="2">
    <source>
        <dbReference type="SAM" id="SignalP"/>
    </source>
</evidence>
<feature type="signal peptide" evidence="2">
    <location>
        <begin position="1"/>
        <end position="20"/>
    </location>
</feature>
<feature type="transmembrane region" description="Helical" evidence="1">
    <location>
        <begin position="36"/>
        <end position="56"/>
    </location>
</feature>
<keyword evidence="1" id="KW-1133">Transmembrane helix</keyword>
<dbReference type="RefSeq" id="WP_062662102.1">
    <property type="nucleotide sequence ID" value="NZ_FIZX01000001.1"/>
</dbReference>
<reference evidence="4" key="1">
    <citation type="submission" date="2016-02" db="EMBL/GenBank/DDBJ databases">
        <authorList>
            <person name="Rodrigo-Torres Lidia"/>
            <person name="Arahal R.David."/>
        </authorList>
    </citation>
    <scope>NUCLEOTIDE SEQUENCE [LARGE SCALE GENOMIC DNA]</scope>
    <source>
        <strain evidence="4">CECT 9029</strain>
    </source>
</reference>
<evidence type="ECO:0000313" key="3">
    <source>
        <dbReference type="EMBL" id="CZF79374.1"/>
    </source>
</evidence>
<gene>
    <name evidence="3" type="ORF">GCE9029_01424</name>
</gene>
<keyword evidence="1" id="KW-0472">Membrane</keyword>
<evidence type="ECO:0000256" key="1">
    <source>
        <dbReference type="SAM" id="Phobius"/>
    </source>
</evidence>
<dbReference type="EMBL" id="FIZX01000001">
    <property type="protein sequence ID" value="CZF79374.1"/>
    <property type="molecule type" value="Genomic_DNA"/>
</dbReference>
<sequence>MFKNFTLFALLFLFSTEVFAHKGHDHAHWTADFIHFLWLMPILFGCALIIFAITYLDKKSKSRR</sequence>
<feature type="chain" id="PRO_5007281814" evidence="2">
    <location>
        <begin position="21"/>
        <end position="64"/>
    </location>
</feature>
<accession>A0A128EYV9</accession>
<organism evidence="3 4">
    <name type="scientific">Grimontia celer</name>
    <dbReference type="NCBI Taxonomy" id="1796497"/>
    <lineage>
        <taxon>Bacteria</taxon>
        <taxon>Pseudomonadati</taxon>
        <taxon>Pseudomonadota</taxon>
        <taxon>Gammaproteobacteria</taxon>
        <taxon>Vibrionales</taxon>
        <taxon>Vibrionaceae</taxon>
        <taxon>Grimontia</taxon>
    </lineage>
</organism>
<protein>
    <submittedName>
        <fullName evidence="3">Uncharacterized protein</fullName>
    </submittedName>
</protein>
<name>A0A128EYV9_9GAMM</name>
<dbReference type="OrthoDB" id="5918117at2"/>
<dbReference type="STRING" id="1796497.GCE9029_01424"/>
<keyword evidence="1" id="KW-0812">Transmembrane</keyword>
<dbReference type="AlphaFoldDB" id="A0A128EYV9"/>